<feature type="transmembrane region" description="Helical" evidence="12">
    <location>
        <begin position="40"/>
        <end position="63"/>
    </location>
</feature>
<proteinExistence type="inferred from homology"/>
<feature type="transmembrane region" description="Helical" evidence="12">
    <location>
        <begin position="465"/>
        <end position="487"/>
    </location>
</feature>
<keyword evidence="10" id="KW-0739">Sodium transport</keyword>
<keyword evidence="4" id="KW-1003">Cell membrane</keyword>
<evidence type="ECO:0000313" key="13">
    <source>
        <dbReference type="EnsemblMetazoa" id="XP_029341793.1"/>
    </source>
</evidence>
<dbReference type="GO" id="GO:0005886">
    <property type="term" value="C:plasma membrane"/>
    <property type="evidence" value="ECO:0007669"/>
    <property type="project" value="UniProtKB-SubCell"/>
</dbReference>
<feature type="transmembrane region" description="Helical" evidence="12">
    <location>
        <begin position="365"/>
        <end position="390"/>
    </location>
</feature>
<sequence>MLGDKNQSVLPVAFSLMASFITAISMFGLSSEMYTRGTQFSVIIVAYIIATPIIGYVYLPVFFKLGNLSLYEYLELRFGRLTRVTTSLAFSIQMLFYMAIVLYVPALTLEAVTGLPQSASIVLVGLVCVFYSTMGGIKAVIITDLLQALLMYASVIAVVGVAWYETGGLSEILEISNRYGRINFGNFNIDPTVRHSWFSILIGGCFTQISLYAVNQTQIQRFLTMKDYKTAVTALWCSLPLVLVISLITSLSGLAMFSKYYNCDPIKSGRISSSDQLMPLYVLDTMGSIPGLTGLFIAGIFSSAMSSVSPILNSLAAITMEDYIKPFKKQEISDKKRVYLMKILVLVYGSVCIILSFLAKYMGSVLQTALTIFGVIGGPVLAVFTLGILLPYINQKGALTGLIVGLIFSFIIGFGGPKPPVENLPSYTNSCTIFNNSASSTQLPSSYYKGALHEDGYVYLYRISYLYYIVLGFLVTFVVAMIVSAIFRGKKRDHNPDLFTPCVANRLKRRDKGYEQS</sequence>
<keyword evidence="9 12" id="KW-0472">Membrane</keyword>
<dbReference type="Pfam" id="PF00474">
    <property type="entry name" value="SSF"/>
    <property type="match status" value="1"/>
</dbReference>
<evidence type="ECO:0000256" key="6">
    <source>
        <dbReference type="ARBA" id="ARBA00022989"/>
    </source>
</evidence>
<comment type="similarity">
    <text evidence="2 11">Belongs to the sodium:solute symporter (SSF) (TC 2.A.21) family.</text>
</comment>
<dbReference type="PANTHER" id="PTHR42985">
    <property type="entry name" value="SODIUM-COUPLED MONOCARBOXYLATE TRANSPORTER"/>
    <property type="match status" value="1"/>
</dbReference>
<evidence type="ECO:0000256" key="10">
    <source>
        <dbReference type="ARBA" id="ARBA00023201"/>
    </source>
</evidence>
<accession>A0A8R2JLR1</accession>
<evidence type="ECO:0000256" key="5">
    <source>
        <dbReference type="ARBA" id="ARBA00022692"/>
    </source>
</evidence>
<keyword evidence="7" id="KW-0915">Sodium</keyword>
<evidence type="ECO:0000256" key="8">
    <source>
        <dbReference type="ARBA" id="ARBA00023065"/>
    </source>
</evidence>
<evidence type="ECO:0000256" key="4">
    <source>
        <dbReference type="ARBA" id="ARBA00022475"/>
    </source>
</evidence>
<reference evidence="13" key="2">
    <citation type="submission" date="2022-06" db="UniProtKB">
        <authorList>
            <consortium name="EnsemblMetazoa"/>
        </authorList>
    </citation>
    <scope>IDENTIFICATION</scope>
</reference>
<dbReference type="AlphaFoldDB" id="A0A8R2JLR1"/>
<evidence type="ECO:0000256" key="11">
    <source>
        <dbReference type="RuleBase" id="RU362091"/>
    </source>
</evidence>
<feature type="transmembrane region" description="Helical" evidence="12">
    <location>
        <begin position="196"/>
        <end position="214"/>
    </location>
</feature>
<feature type="transmembrane region" description="Helical" evidence="12">
    <location>
        <begin position="295"/>
        <end position="318"/>
    </location>
</feature>
<name>A0A8R2JLR1_ACYPI</name>
<dbReference type="InterPro" id="IPR038377">
    <property type="entry name" value="Na/Glc_symporter_sf"/>
</dbReference>
<dbReference type="InterPro" id="IPR051163">
    <property type="entry name" value="Sodium:Solute_Symporter_SSF"/>
</dbReference>
<evidence type="ECO:0000256" key="1">
    <source>
        <dbReference type="ARBA" id="ARBA00004651"/>
    </source>
</evidence>
<dbReference type="GO" id="GO:0015293">
    <property type="term" value="F:symporter activity"/>
    <property type="evidence" value="ECO:0007669"/>
    <property type="project" value="TreeGrafter"/>
</dbReference>
<reference evidence="14" key="1">
    <citation type="submission" date="2010-06" db="EMBL/GenBank/DDBJ databases">
        <authorList>
            <person name="Jiang H."/>
            <person name="Abraham K."/>
            <person name="Ali S."/>
            <person name="Alsbrooks S.L."/>
            <person name="Anim B.N."/>
            <person name="Anosike U.S."/>
            <person name="Attaway T."/>
            <person name="Bandaranaike D.P."/>
            <person name="Battles P.K."/>
            <person name="Bell S.N."/>
            <person name="Bell A.V."/>
            <person name="Beltran B."/>
            <person name="Bickham C."/>
            <person name="Bustamante Y."/>
            <person name="Caleb T."/>
            <person name="Canada A."/>
            <person name="Cardenas V."/>
            <person name="Carter K."/>
            <person name="Chacko J."/>
            <person name="Chandrabose M.N."/>
            <person name="Chavez D."/>
            <person name="Chavez A."/>
            <person name="Chen L."/>
            <person name="Chu H.-S."/>
            <person name="Claassen K.J."/>
            <person name="Cockrell R."/>
            <person name="Collins M."/>
            <person name="Cooper J.A."/>
            <person name="Cree A."/>
            <person name="Curry S.M."/>
            <person name="Da Y."/>
            <person name="Dao M.D."/>
            <person name="Das B."/>
            <person name="Davila M.-L."/>
            <person name="Davy-Carroll L."/>
            <person name="Denson S."/>
            <person name="Dinh H."/>
            <person name="Ebong V.E."/>
            <person name="Edwards J.R."/>
            <person name="Egan A."/>
            <person name="El-Daye J."/>
            <person name="Escobedo L."/>
            <person name="Fernandez S."/>
            <person name="Fernando P.R."/>
            <person name="Flagg N."/>
            <person name="Forbes L.D."/>
            <person name="Fowler R.G."/>
            <person name="Fu Q."/>
            <person name="Gabisi R.A."/>
            <person name="Ganer J."/>
            <person name="Garbino Pronczuk A."/>
            <person name="Garcia R.M."/>
            <person name="Garner T."/>
            <person name="Garrett T.E."/>
            <person name="Gonzalez D.A."/>
            <person name="Hamid H."/>
            <person name="Hawkins E.S."/>
            <person name="Hirani K."/>
            <person name="Hogues M.E."/>
            <person name="Hollins B."/>
            <person name="Hsiao C.-H."/>
            <person name="Jabil R."/>
            <person name="James M.L."/>
            <person name="Jhangiani S.N."/>
            <person name="Johnson B."/>
            <person name="Johnson Q."/>
            <person name="Joshi V."/>
            <person name="Kalu J.B."/>
            <person name="Kam C."/>
            <person name="Kashfia A."/>
            <person name="Keebler J."/>
            <person name="Kisamo H."/>
            <person name="Kovar C.L."/>
            <person name="Lago L.A."/>
            <person name="Lai C.-Y."/>
            <person name="Laidlaw J."/>
            <person name="Lara F."/>
            <person name="Le T.-K."/>
            <person name="Lee S.L."/>
            <person name="Legall F.H."/>
            <person name="Lemon S.J."/>
            <person name="Lewis L.R."/>
            <person name="Li B."/>
            <person name="Liu Y."/>
            <person name="Liu Y.-S."/>
            <person name="Lopez J."/>
            <person name="Lozado R.J."/>
            <person name="Lu J."/>
            <person name="Madu R.C."/>
            <person name="Maheshwari M."/>
            <person name="Maheshwari R."/>
            <person name="Malloy K."/>
            <person name="Martinez E."/>
            <person name="Mathew T."/>
            <person name="Mercado I.C."/>
            <person name="Mercado C."/>
            <person name="Meyer B."/>
            <person name="Montgomery K."/>
            <person name="Morgan M.B."/>
            <person name="Munidasa M."/>
            <person name="Nazareth L.V."/>
            <person name="Nelson J."/>
            <person name="Ng B.M."/>
            <person name="Nguyen N.B."/>
            <person name="Nguyen P.Q."/>
            <person name="Nguyen T."/>
            <person name="Obregon M."/>
            <person name="Okwuonu G.O."/>
            <person name="Onwere C.G."/>
            <person name="Orozco G."/>
            <person name="Parra A."/>
            <person name="Patel S."/>
            <person name="Patil S."/>
            <person name="Perez A."/>
            <person name="Perez Y."/>
            <person name="Pham C."/>
            <person name="Primus E.L."/>
            <person name="Pu L.-L."/>
            <person name="Puazo M."/>
            <person name="Qin X."/>
            <person name="Quiroz J.B."/>
            <person name="Reese J."/>
            <person name="Richards S."/>
            <person name="Rives C.M."/>
            <person name="Robberts R."/>
            <person name="Ruiz S.J."/>
            <person name="Ruiz M.J."/>
            <person name="Santibanez J."/>
            <person name="Schneider B.W."/>
            <person name="Sisson I."/>
            <person name="Smith M."/>
            <person name="Sodergren E."/>
            <person name="Song X.-Z."/>
            <person name="Song B.B."/>
            <person name="Summersgill H."/>
            <person name="Thelus R."/>
            <person name="Thornton R.D."/>
            <person name="Trejos Z.Y."/>
            <person name="Usmani K."/>
            <person name="Vattathil S."/>
            <person name="Villasana D."/>
            <person name="Walker D.L."/>
            <person name="Wang S."/>
            <person name="Wang K."/>
            <person name="White C.S."/>
            <person name="Williams A.C."/>
            <person name="Williamson J."/>
            <person name="Wilson K."/>
            <person name="Woghiren I.O."/>
            <person name="Woodworth J.R."/>
            <person name="Worley K.C."/>
            <person name="Wright R.A."/>
            <person name="Wu W."/>
            <person name="Young L."/>
            <person name="Zhang L."/>
            <person name="Zhang J."/>
            <person name="Zhu Y."/>
            <person name="Muzny D.M."/>
            <person name="Weinstock G."/>
            <person name="Gibbs R.A."/>
        </authorList>
    </citation>
    <scope>NUCLEOTIDE SEQUENCE [LARGE SCALE GENOMIC DNA]</scope>
    <source>
        <strain evidence="14">LSR1</strain>
    </source>
</reference>
<keyword evidence="6 12" id="KW-1133">Transmembrane helix</keyword>
<dbReference type="OrthoDB" id="6132759at2759"/>
<evidence type="ECO:0000256" key="3">
    <source>
        <dbReference type="ARBA" id="ARBA00022448"/>
    </source>
</evidence>
<dbReference type="Gene3D" id="1.20.1730.10">
    <property type="entry name" value="Sodium/glucose cotransporter"/>
    <property type="match status" value="1"/>
</dbReference>
<dbReference type="PROSITE" id="PS50283">
    <property type="entry name" value="NA_SOLUT_SYMP_3"/>
    <property type="match status" value="1"/>
</dbReference>
<evidence type="ECO:0000256" key="9">
    <source>
        <dbReference type="ARBA" id="ARBA00023136"/>
    </source>
</evidence>
<dbReference type="GO" id="GO:0006814">
    <property type="term" value="P:sodium ion transport"/>
    <property type="evidence" value="ECO:0007669"/>
    <property type="project" value="UniProtKB-KW"/>
</dbReference>
<evidence type="ECO:0000256" key="12">
    <source>
        <dbReference type="SAM" id="Phobius"/>
    </source>
</evidence>
<feature type="transmembrane region" description="Helical" evidence="12">
    <location>
        <begin position="9"/>
        <end position="28"/>
    </location>
</feature>
<keyword evidence="3" id="KW-0813">Transport</keyword>
<feature type="transmembrane region" description="Helical" evidence="12">
    <location>
        <begin position="145"/>
        <end position="164"/>
    </location>
</feature>
<feature type="transmembrane region" description="Helical" evidence="12">
    <location>
        <begin position="235"/>
        <end position="257"/>
    </location>
</feature>
<evidence type="ECO:0000256" key="7">
    <source>
        <dbReference type="ARBA" id="ARBA00023053"/>
    </source>
</evidence>
<dbReference type="CDD" id="cd11492">
    <property type="entry name" value="SLC5sbd_NIS-SMVT"/>
    <property type="match status" value="1"/>
</dbReference>
<feature type="transmembrane region" description="Helical" evidence="12">
    <location>
        <begin position="397"/>
        <end position="416"/>
    </location>
</feature>
<dbReference type="EnsemblMetazoa" id="XM_029485933.1">
    <property type="protein sequence ID" value="XP_029341793.1"/>
    <property type="gene ID" value="LOC100166547"/>
</dbReference>
<organism evidence="13 14">
    <name type="scientific">Acyrthosiphon pisum</name>
    <name type="common">Pea aphid</name>
    <dbReference type="NCBI Taxonomy" id="7029"/>
    <lineage>
        <taxon>Eukaryota</taxon>
        <taxon>Metazoa</taxon>
        <taxon>Ecdysozoa</taxon>
        <taxon>Arthropoda</taxon>
        <taxon>Hexapoda</taxon>
        <taxon>Insecta</taxon>
        <taxon>Pterygota</taxon>
        <taxon>Neoptera</taxon>
        <taxon>Paraneoptera</taxon>
        <taxon>Hemiptera</taxon>
        <taxon>Sternorrhyncha</taxon>
        <taxon>Aphidomorpha</taxon>
        <taxon>Aphidoidea</taxon>
        <taxon>Aphididae</taxon>
        <taxon>Macrosiphini</taxon>
        <taxon>Acyrthosiphon</taxon>
    </lineage>
</organism>
<protein>
    <recommendedName>
        <fullName evidence="15">Sodium-dependent multivitamin transporter</fullName>
    </recommendedName>
</protein>
<evidence type="ECO:0008006" key="15">
    <source>
        <dbReference type="Google" id="ProtNLM"/>
    </source>
</evidence>
<comment type="subcellular location">
    <subcellularLocation>
        <location evidence="1">Cell membrane</location>
        <topology evidence="1">Multi-pass membrane protein</topology>
    </subcellularLocation>
</comment>
<dbReference type="InterPro" id="IPR001734">
    <property type="entry name" value="Na/solute_symporter"/>
</dbReference>
<feature type="transmembrane region" description="Helical" evidence="12">
    <location>
        <begin position="339"/>
        <end position="359"/>
    </location>
</feature>
<dbReference type="PANTHER" id="PTHR42985:SF40">
    <property type="entry name" value="LD47995P-RELATED"/>
    <property type="match status" value="1"/>
</dbReference>
<feature type="transmembrane region" description="Helical" evidence="12">
    <location>
        <begin position="115"/>
        <end position="133"/>
    </location>
</feature>
<keyword evidence="14" id="KW-1185">Reference proteome</keyword>
<dbReference type="Proteomes" id="UP000007819">
    <property type="component" value="Chromosome X"/>
</dbReference>
<keyword evidence="8" id="KW-0406">Ion transport</keyword>
<evidence type="ECO:0000313" key="14">
    <source>
        <dbReference type="Proteomes" id="UP000007819"/>
    </source>
</evidence>
<keyword evidence="5 12" id="KW-0812">Transmembrane</keyword>
<feature type="transmembrane region" description="Helical" evidence="12">
    <location>
        <begin position="84"/>
        <end position="103"/>
    </location>
</feature>
<evidence type="ECO:0000256" key="2">
    <source>
        <dbReference type="ARBA" id="ARBA00006434"/>
    </source>
</evidence>
<dbReference type="NCBIfam" id="TIGR00813">
    <property type="entry name" value="sss"/>
    <property type="match status" value="1"/>
</dbReference>